<dbReference type="InterPro" id="IPR035983">
    <property type="entry name" value="Hect_E3_ubiquitin_ligase"/>
</dbReference>
<dbReference type="GO" id="GO:0061630">
    <property type="term" value="F:ubiquitin protein ligase activity"/>
    <property type="evidence" value="ECO:0007669"/>
    <property type="project" value="UniProtKB-EC"/>
</dbReference>
<dbReference type="SUPFAM" id="SSF56204">
    <property type="entry name" value="Hect, E3 ligase catalytic domain"/>
    <property type="match status" value="1"/>
</dbReference>
<dbReference type="GO" id="GO:0005737">
    <property type="term" value="C:cytoplasm"/>
    <property type="evidence" value="ECO:0007669"/>
    <property type="project" value="TreeGrafter"/>
</dbReference>
<dbReference type="PANTHER" id="PTHR11254:SF440">
    <property type="entry name" value="E3 UBIQUITIN-PROTEIN LIGASE NEDD-4"/>
    <property type="match status" value="1"/>
</dbReference>
<dbReference type="PROSITE" id="PS50237">
    <property type="entry name" value="HECT"/>
    <property type="match status" value="1"/>
</dbReference>
<dbReference type="InterPro" id="IPR050409">
    <property type="entry name" value="E3_ubiq-protein_ligase"/>
</dbReference>
<dbReference type="InParanoid" id="K3X467"/>
<evidence type="ECO:0000313" key="8">
    <source>
        <dbReference type="EnsemblProtists" id="PYU1_T012016"/>
    </source>
</evidence>
<evidence type="ECO:0000256" key="6">
    <source>
        <dbReference type="PROSITE-ProRule" id="PRU00104"/>
    </source>
</evidence>
<evidence type="ECO:0000256" key="1">
    <source>
        <dbReference type="ARBA" id="ARBA00000885"/>
    </source>
</evidence>
<dbReference type="HOGENOM" id="CLU_2459688_0_0_1"/>
<dbReference type="VEuPathDB" id="FungiDB:PYU1_G011990"/>
<dbReference type="FunFam" id="3.30.2160.10:FF:000001">
    <property type="entry name" value="E3 ubiquitin-protein ligase NEDD4-like"/>
    <property type="match status" value="1"/>
</dbReference>
<dbReference type="AlphaFoldDB" id="K3X467"/>
<feature type="domain" description="HECT" evidence="7">
    <location>
        <begin position="17"/>
        <end position="89"/>
    </location>
</feature>
<keyword evidence="4" id="KW-0808">Transferase</keyword>
<comment type="pathway">
    <text evidence="2">Protein modification; protein ubiquitination.</text>
</comment>
<evidence type="ECO:0000256" key="3">
    <source>
        <dbReference type="ARBA" id="ARBA00012485"/>
    </source>
</evidence>
<keyword evidence="5 6" id="KW-0833">Ubl conjugation pathway</keyword>
<accession>K3X467</accession>
<evidence type="ECO:0000256" key="5">
    <source>
        <dbReference type="ARBA" id="ARBA00022786"/>
    </source>
</evidence>
<dbReference type="eggNOG" id="KOG0940">
    <property type="taxonomic scope" value="Eukaryota"/>
</dbReference>
<keyword evidence="9" id="KW-1185">Reference proteome</keyword>
<protein>
    <recommendedName>
        <fullName evidence="3">HECT-type E3 ubiquitin transferase</fullName>
        <ecNumber evidence="3">2.3.2.26</ecNumber>
    </recommendedName>
</protein>
<reference evidence="9" key="1">
    <citation type="journal article" date="2010" name="Genome Biol.">
        <title>Genome sequence of the necrotrophic plant pathogen Pythium ultimum reveals original pathogenicity mechanisms and effector repertoire.</title>
        <authorList>
            <person name="Levesque C.A."/>
            <person name="Brouwer H."/>
            <person name="Cano L."/>
            <person name="Hamilton J.P."/>
            <person name="Holt C."/>
            <person name="Huitema E."/>
            <person name="Raffaele S."/>
            <person name="Robideau G.P."/>
            <person name="Thines M."/>
            <person name="Win J."/>
            <person name="Zerillo M.M."/>
            <person name="Beakes G.W."/>
            <person name="Boore J.L."/>
            <person name="Busam D."/>
            <person name="Dumas B."/>
            <person name="Ferriera S."/>
            <person name="Fuerstenberg S.I."/>
            <person name="Gachon C.M."/>
            <person name="Gaulin E."/>
            <person name="Govers F."/>
            <person name="Grenville-Briggs L."/>
            <person name="Horner N."/>
            <person name="Hostetler J."/>
            <person name="Jiang R.H."/>
            <person name="Johnson J."/>
            <person name="Krajaejun T."/>
            <person name="Lin H."/>
            <person name="Meijer H.J."/>
            <person name="Moore B."/>
            <person name="Morris P."/>
            <person name="Phuntmart V."/>
            <person name="Puiu D."/>
            <person name="Shetty J."/>
            <person name="Stajich J.E."/>
            <person name="Tripathy S."/>
            <person name="Wawra S."/>
            <person name="van West P."/>
            <person name="Whitty B.R."/>
            <person name="Coutinho P.M."/>
            <person name="Henrissat B."/>
            <person name="Martin F."/>
            <person name="Thomas P.D."/>
            <person name="Tyler B.M."/>
            <person name="De Vries R.P."/>
            <person name="Kamoun S."/>
            <person name="Yandell M."/>
            <person name="Tisserat N."/>
            <person name="Buell C.R."/>
        </authorList>
    </citation>
    <scope>NUCLEOTIDE SEQUENCE</scope>
    <source>
        <strain evidence="9">DAOM:BR144</strain>
    </source>
</reference>
<dbReference type="InterPro" id="IPR000569">
    <property type="entry name" value="HECT_dom"/>
</dbReference>
<dbReference type="PANTHER" id="PTHR11254">
    <property type="entry name" value="HECT DOMAIN UBIQUITIN-PROTEIN LIGASE"/>
    <property type="match status" value="1"/>
</dbReference>
<dbReference type="GO" id="GO:0006511">
    <property type="term" value="P:ubiquitin-dependent protein catabolic process"/>
    <property type="evidence" value="ECO:0007669"/>
    <property type="project" value="TreeGrafter"/>
</dbReference>
<name>K3X467_GLOUD</name>
<reference evidence="9" key="2">
    <citation type="submission" date="2010-04" db="EMBL/GenBank/DDBJ databases">
        <authorList>
            <person name="Buell R."/>
            <person name="Hamilton J."/>
            <person name="Hostetler J."/>
        </authorList>
    </citation>
    <scope>NUCLEOTIDE SEQUENCE [LARGE SCALE GENOMIC DNA]</scope>
    <source>
        <strain evidence="9">DAOM:BR144</strain>
    </source>
</reference>
<dbReference type="Pfam" id="PF00632">
    <property type="entry name" value="HECT"/>
    <property type="match status" value="1"/>
</dbReference>
<evidence type="ECO:0000259" key="7">
    <source>
        <dbReference type="PROSITE" id="PS50237"/>
    </source>
</evidence>
<evidence type="ECO:0000313" key="9">
    <source>
        <dbReference type="Proteomes" id="UP000019132"/>
    </source>
</evidence>
<comment type="catalytic activity">
    <reaction evidence="1">
        <text>S-ubiquitinyl-[E2 ubiquitin-conjugating enzyme]-L-cysteine + [acceptor protein]-L-lysine = [E2 ubiquitin-conjugating enzyme]-L-cysteine + N(6)-ubiquitinyl-[acceptor protein]-L-lysine.</text>
        <dbReference type="EC" id="2.3.2.26"/>
    </reaction>
</comment>
<evidence type="ECO:0000256" key="4">
    <source>
        <dbReference type="ARBA" id="ARBA00022679"/>
    </source>
</evidence>
<dbReference type="GO" id="GO:0016567">
    <property type="term" value="P:protein ubiquitination"/>
    <property type="evidence" value="ECO:0007669"/>
    <property type="project" value="TreeGrafter"/>
</dbReference>
<evidence type="ECO:0000256" key="2">
    <source>
        <dbReference type="ARBA" id="ARBA00004906"/>
    </source>
</evidence>
<dbReference type="Proteomes" id="UP000019132">
    <property type="component" value="Unassembled WGS sequence"/>
</dbReference>
<dbReference type="EC" id="2.3.2.26" evidence="3"/>
<organism evidence="8 9">
    <name type="scientific">Globisporangium ultimum (strain ATCC 200006 / CBS 805.95 / DAOM BR144)</name>
    <name type="common">Pythium ultimum</name>
    <dbReference type="NCBI Taxonomy" id="431595"/>
    <lineage>
        <taxon>Eukaryota</taxon>
        <taxon>Sar</taxon>
        <taxon>Stramenopiles</taxon>
        <taxon>Oomycota</taxon>
        <taxon>Peronosporomycetes</taxon>
        <taxon>Pythiales</taxon>
        <taxon>Pythiaceae</taxon>
        <taxon>Globisporangium</taxon>
    </lineage>
</organism>
<reference evidence="8" key="3">
    <citation type="submission" date="2015-02" db="UniProtKB">
        <authorList>
            <consortium name="EnsemblProtists"/>
        </authorList>
    </citation>
    <scope>IDENTIFICATION</scope>
    <source>
        <strain evidence="8">DAOM BR144</strain>
    </source>
</reference>
<dbReference type="EMBL" id="GL376621">
    <property type="status" value="NOT_ANNOTATED_CDS"/>
    <property type="molecule type" value="Genomic_DNA"/>
</dbReference>
<dbReference type="Gene3D" id="3.30.2160.10">
    <property type="entry name" value="Hect, E3 ligase catalytic domain"/>
    <property type="match status" value="1"/>
</dbReference>
<sequence length="89" mass="9987">MALARTISCIISQLVDYLAIILGIPVSLTDLKYFDPEIYKSMKWIRENNGVDALDLDFTVTDRRGEDVVAIDLIPNGANIEVTDDNKEE</sequence>
<proteinExistence type="predicted"/>
<dbReference type="EnsemblProtists" id="PYU1_T012016">
    <property type="protein sequence ID" value="PYU1_T012016"/>
    <property type="gene ID" value="PYU1_G011990"/>
</dbReference>
<dbReference type="STRING" id="431595.K3X467"/>
<comment type="caution">
    <text evidence="6">Lacks conserved residue(s) required for the propagation of feature annotation.</text>
</comment>